<feature type="domain" description="Wall-associated receptor kinase galacturonan-binding" evidence="4">
    <location>
        <begin position="37"/>
        <end position="99"/>
    </location>
</feature>
<dbReference type="EMBL" id="JAYMYQ010000007">
    <property type="protein sequence ID" value="KAK7320859.1"/>
    <property type="molecule type" value="Genomic_DNA"/>
</dbReference>
<evidence type="ECO:0000259" key="4">
    <source>
        <dbReference type="Pfam" id="PF13947"/>
    </source>
</evidence>
<reference evidence="5 6" key="1">
    <citation type="submission" date="2024-01" db="EMBL/GenBank/DDBJ databases">
        <title>The genomes of 5 underutilized Papilionoideae crops provide insights into root nodulation and disease resistanc.</title>
        <authorList>
            <person name="Jiang F."/>
        </authorList>
    </citation>
    <scope>NUCLEOTIDE SEQUENCE [LARGE SCALE GENOMIC DNA]</scope>
    <source>
        <strain evidence="5">LVBAO_FW01</strain>
        <tissue evidence="5">Leaves</tissue>
    </source>
</reference>
<keyword evidence="6" id="KW-1185">Reference proteome</keyword>
<protein>
    <recommendedName>
        <fullName evidence="4">Wall-associated receptor kinase galacturonan-binding domain-containing protein</fullName>
    </recommendedName>
</protein>
<dbReference type="GO" id="GO:0030247">
    <property type="term" value="F:polysaccharide binding"/>
    <property type="evidence" value="ECO:0007669"/>
    <property type="project" value="InterPro"/>
</dbReference>
<evidence type="ECO:0000313" key="6">
    <source>
        <dbReference type="Proteomes" id="UP001367508"/>
    </source>
</evidence>
<dbReference type="InterPro" id="IPR025287">
    <property type="entry name" value="WAK_GUB"/>
</dbReference>
<dbReference type="PANTHER" id="PTHR33138:SF30">
    <property type="entry name" value="LEAF RUST 10 DISEASE-RESISTANCE LOCUS RECEPTOR-LIKE PROTEIN KINASE-LIKE 2.7"/>
    <property type="match status" value="1"/>
</dbReference>
<gene>
    <name evidence="5" type="ORF">VNO77_30735</name>
</gene>
<comment type="caution">
    <text evidence="5">The sequence shown here is derived from an EMBL/GenBank/DDBJ whole genome shotgun (WGS) entry which is preliminary data.</text>
</comment>
<feature type="chain" id="PRO_5042912954" description="Wall-associated receptor kinase galacturonan-binding domain-containing protein" evidence="3">
    <location>
        <begin position="31"/>
        <end position="291"/>
    </location>
</feature>
<dbReference type="Pfam" id="PF13947">
    <property type="entry name" value="GUB_WAK_bind"/>
    <property type="match status" value="1"/>
</dbReference>
<evidence type="ECO:0000313" key="5">
    <source>
        <dbReference type="EMBL" id="KAK7320859.1"/>
    </source>
</evidence>
<feature type="signal peptide" evidence="3">
    <location>
        <begin position="1"/>
        <end position="30"/>
    </location>
</feature>
<proteinExistence type="predicted"/>
<sequence length="291" mass="33702">MVIPMSCVEKAFVRCWIVLLLFVLPHLTYPQNLPRFCFSSCGKILNITYPFRLKGDPDGCGDKRYELDCVKNVTILRLYSGEFYVQSINSNNYTIRLVDTNIQPNNCSSLPPYFLYKYNFTDRYHYWDFLNNINLDAYPYQFSDYYSERYLFRHIIYLDCRNPPGDDAYYVDTASCIDKHIYAVVGDLEIGRWKPQCHVKLVTLTSFWGVTSWGDSDHVGNVSYIDIHKALQYGFELSWLQISGRCRPGFGILVNNTATSVTEVECLPEGDGESSAELCHHTTYFSLAHYI</sequence>
<evidence type="ECO:0000256" key="2">
    <source>
        <dbReference type="ARBA" id="ARBA00022729"/>
    </source>
</evidence>
<dbReference type="GO" id="GO:0016020">
    <property type="term" value="C:membrane"/>
    <property type="evidence" value="ECO:0007669"/>
    <property type="project" value="UniProtKB-SubCell"/>
</dbReference>
<evidence type="ECO:0000256" key="1">
    <source>
        <dbReference type="ARBA" id="ARBA00004167"/>
    </source>
</evidence>
<organism evidence="5 6">
    <name type="scientific">Canavalia gladiata</name>
    <name type="common">Sword bean</name>
    <name type="synonym">Dolichos gladiatus</name>
    <dbReference type="NCBI Taxonomy" id="3824"/>
    <lineage>
        <taxon>Eukaryota</taxon>
        <taxon>Viridiplantae</taxon>
        <taxon>Streptophyta</taxon>
        <taxon>Embryophyta</taxon>
        <taxon>Tracheophyta</taxon>
        <taxon>Spermatophyta</taxon>
        <taxon>Magnoliopsida</taxon>
        <taxon>eudicotyledons</taxon>
        <taxon>Gunneridae</taxon>
        <taxon>Pentapetalae</taxon>
        <taxon>rosids</taxon>
        <taxon>fabids</taxon>
        <taxon>Fabales</taxon>
        <taxon>Fabaceae</taxon>
        <taxon>Papilionoideae</taxon>
        <taxon>50 kb inversion clade</taxon>
        <taxon>NPAAA clade</taxon>
        <taxon>indigoferoid/millettioid clade</taxon>
        <taxon>Phaseoleae</taxon>
        <taxon>Canavalia</taxon>
    </lineage>
</organism>
<comment type="subcellular location">
    <subcellularLocation>
        <location evidence="1">Membrane</location>
        <topology evidence="1">Single-pass membrane protein</topology>
    </subcellularLocation>
</comment>
<name>A0AAN9KRT8_CANGL</name>
<dbReference type="PANTHER" id="PTHR33138">
    <property type="entry name" value="OS01G0690200 PROTEIN"/>
    <property type="match status" value="1"/>
</dbReference>
<dbReference type="AlphaFoldDB" id="A0AAN9KRT8"/>
<accession>A0AAN9KRT8</accession>
<evidence type="ECO:0000256" key="3">
    <source>
        <dbReference type="SAM" id="SignalP"/>
    </source>
</evidence>
<keyword evidence="2 3" id="KW-0732">Signal</keyword>
<dbReference type="Proteomes" id="UP001367508">
    <property type="component" value="Unassembled WGS sequence"/>
</dbReference>